<name>A0AAV8SBZ5_9ROSI</name>
<dbReference type="PANTHER" id="PTHR35702">
    <property type="entry name" value="EXPRESSED PROTEIN"/>
    <property type="match status" value="1"/>
</dbReference>
<reference evidence="2 3" key="1">
    <citation type="submission" date="2021-09" db="EMBL/GenBank/DDBJ databases">
        <title>Genomic insights and catalytic innovation underlie evolution of tropane alkaloids biosynthesis.</title>
        <authorList>
            <person name="Wang Y.-J."/>
            <person name="Tian T."/>
            <person name="Huang J.-P."/>
            <person name="Huang S.-X."/>
        </authorList>
    </citation>
    <scope>NUCLEOTIDE SEQUENCE [LARGE SCALE GENOMIC DNA]</scope>
    <source>
        <strain evidence="2">KIB-2018</strain>
        <tissue evidence="2">Leaf</tissue>
    </source>
</reference>
<keyword evidence="3" id="KW-1185">Reference proteome</keyword>
<dbReference type="PANTHER" id="PTHR35702:SF1">
    <property type="entry name" value="EXPRESSED PROTEIN"/>
    <property type="match status" value="1"/>
</dbReference>
<accession>A0AAV8SBZ5</accession>
<keyword evidence="1" id="KW-0732">Signal</keyword>
<dbReference type="AlphaFoldDB" id="A0AAV8SBZ5"/>
<protein>
    <submittedName>
        <fullName evidence="2">Uncharacterized protein</fullName>
    </submittedName>
</protein>
<feature type="chain" id="PRO_5043518810" evidence="1">
    <location>
        <begin position="25"/>
        <end position="166"/>
    </location>
</feature>
<proteinExistence type="predicted"/>
<organism evidence="2 3">
    <name type="scientific">Erythroxylum novogranatense</name>
    <dbReference type="NCBI Taxonomy" id="1862640"/>
    <lineage>
        <taxon>Eukaryota</taxon>
        <taxon>Viridiplantae</taxon>
        <taxon>Streptophyta</taxon>
        <taxon>Embryophyta</taxon>
        <taxon>Tracheophyta</taxon>
        <taxon>Spermatophyta</taxon>
        <taxon>Magnoliopsida</taxon>
        <taxon>eudicotyledons</taxon>
        <taxon>Gunneridae</taxon>
        <taxon>Pentapetalae</taxon>
        <taxon>rosids</taxon>
        <taxon>fabids</taxon>
        <taxon>Malpighiales</taxon>
        <taxon>Erythroxylaceae</taxon>
        <taxon>Erythroxylum</taxon>
    </lineage>
</organism>
<evidence type="ECO:0000256" key="1">
    <source>
        <dbReference type="SAM" id="SignalP"/>
    </source>
</evidence>
<feature type="signal peptide" evidence="1">
    <location>
        <begin position="1"/>
        <end position="24"/>
    </location>
</feature>
<comment type="caution">
    <text evidence="2">The sequence shown here is derived from an EMBL/GenBank/DDBJ whole genome shotgun (WGS) entry which is preliminary data.</text>
</comment>
<dbReference type="Proteomes" id="UP001159364">
    <property type="component" value="Linkage Group LG12"/>
</dbReference>
<sequence>MLCIIWRALHGMWLLVGQASSSQSGKFTIFDYFDLRTRTLACIVKESVKLYVYNMRSAHVEKARHLAIERAIIDAFKQGISGKDVAKLAHKEGVKAAKFAKRQDKRIIGPIISSRWDFFEDIYYGGTMIEGFLRGSGTLAATNAGGFYGEQSLGRLGYLIGSQLGS</sequence>
<gene>
    <name evidence="2" type="ORF">K2173_026213</name>
</gene>
<evidence type="ECO:0000313" key="2">
    <source>
        <dbReference type="EMBL" id="KAJ8749564.1"/>
    </source>
</evidence>
<evidence type="ECO:0000313" key="3">
    <source>
        <dbReference type="Proteomes" id="UP001159364"/>
    </source>
</evidence>
<dbReference type="EMBL" id="JAIWQS010000012">
    <property type="protein sequence ID" value="KAJ8749564.1"/>
    <property type="molecule type" value="Genomic_DNA"/>
</dbReference>